<protein>
    <submittedName>
        <fullName evidence="1">Uncharacterized protein</fullName>
    </submittedName>
</protein>
<dbReference type="EMBL" id="JBFOLJ010000015">
    <property type="protein sequence ID" value="KAL2473619.1"/>
    <property type="molecule type" value="Genomic_DNA"/>
</dbReference>
<dbReference type="Proteomes" id="UP001604277">
    <property type="component" value="Unassembled WGS sequence"/>
</dbReference>
<sequence length="105" mass="11468">MGTLAGQMKRMNNGLHLPQSRAGPRSPWAGMVDTQVAHRSMNPCCRIGIKDITLCCLLPLHFYHLFYHKLQIVCHRALECLHHLGGCATSGTLSAAPSDQFTGVA</sequence>
<keyword evidence="2" id="KW-1185">Reference proteome</keyword>
<dbReference type="AlphaFoldDB" id="A0ABD1QF31"/>
<comment type="caution">
    <text evidence="1">The sequence shown here is derived from an EMBL/GenBank/DDBJ whole genome shotgun (WGS) entry which is preliminary data.</text>
</comment>
<organism evidence="1 2">
    <name type="scientific">Forsythia ovata</name>
    <dbReference type="NCBI Taxonomy" id="205694"/>
    <lineage>
        <taxon>Eukaryota</taxon>
        <taxon>Viridiplantae</taxon>
        <taxon>Streptophyta</taxon>
        <taxon>Embryophyta</taxon>
        <taxon>Tracheophyta</taxon>
        <taxon>Spermatophyta</taxon>
        <taxon>Magnoliopsida</taxon>
        <taxon>eudicotyledons</taxon>
        <taxon>Gunneridae</taxon>
        <taxon>Pentapetalae</taxon>
        <taxon>asterids</taxon>
        <taxon>lamiids</taxon>
        <taxon>Lamiales</taxon>
        <taxon>Oleaceae</taxon>
        <taxon>Forsythieae</taxon>
        <taxon>Forsythia</taxon>
    </lineage>
</organism>
<gene>
    <name evidence="1" type="ORF">Fot_49355</name>
</gene>
<name>A0ABD1QF31_9LAMI</name>
<reference evidence="2" key="1">
    <citation type="submission" date="2024-07" db="EMBL/GenBank/DDBJ databases">
        <title>Two chromosome-level genome assemblies of Korean endemic species Abeliophyllum distichum and Forsythia ovata (Oleaceae).</title>
        <authorList>
            <person name="Jang H."/>
        </authorList>
    </citation>
    <scope>NUCLEOTIDE SEQUENCE [LARGE SCALE GENOMIC DNA]</scope>
</reference>
<evidence type="ECO:0000313" key="1">
    <source>
        <dbReference type="EMBL" id="KAL2473619.1"/>
    </source>
</evidence>
<evidence type="ECO:0000313" key="2">
    <source>
        <dbReference type="Proteomes" id="UP001604277"/>
    </source>
</evidence>
<proteinExistence type="predicted"/>
<accession>A0ABD1QF31</accession>